<dbReference type="KEGG" id="elux:BTN50_0333"/>
<name>A0A291B786_9GAMM</name>
<dbReference type="AlphaFoldDB" id="A0A291B786"/>
<keyword evidence="2" id="KW-1185">Reference proteome</keyword>
<accession>A0A291B786</accession>
<proteinExistence type="predicted"/>
<organism evidence="1 2">
    <name type="scientific">Candidatus Enterovibrio altilux</name>
    <dbReference type="NCBI Taxonomy" id="1927128"/>
    <lineage>
        <taxon>Bacteria</taxon>
        <taxon>Pseudomonadati</taxon>
        <taxon>Pseudomonadota</taxon>
        <taxon>Gammaproteobacteria</taxon>
        <taxon>Vibrionales</taxon>
        <taxon>Vibrionaceae</taxon>
        <taxon>Enterovibrio</taxon>
    </lineage>
</organism>
<dbReference type="Proteomes" id="UP000218160">
    <property type="component" value="Chromosome 1"/>
</dbReference>
<gene>
    <name evidence="1" type="ORF">BTN50_0333</name>
</gene>
<reference evidence="2" key="1">
    <citation type="submission" date="2017-04" db="EMBL/GenBank/DDBJ databases">
        <title>Genome evolution of the luminous symbionts of deep sea anglerfish.</title>
        <authorList>
            <person name="Hendry T.A."/>
        </authorList>
    </citation>
    <scope>NUCLEOTIDE SEQUENCE [LARGE SCALE GENOMIC DNA]</scope>
</reference>
<protein>
    <submittedName>
        <fullName evidence="1">Uncharacterized protein</fullName>
    </submittedName>
</protein>
<dbReference type="EMBL" id="CP020660">
    <property type="protein sequence ID" value="ATF08869.1"/>
    <property type="molecule type" value="Genomic_DNA"/>
</dbReference>
<evidence type="ECO:0000313" key="2">
    <source>
        <dbReference type="Proteomes" id="UP000218160"/>
    </source>
</evidence>
<sequence length="41" mass="4630">MVHNKFNNVLFEAQPLNFIGIFKLKDLTVLLTTVALVSNLI</sequence>
<evidence type="ECO:0000313" key="1">
    <source>
        <dbReference type="EMBL" id="ATF08869.1"/>
    </source>
</evidence>